<dbReference type="AlphaFoldDB" id="A0A9X4PHJ7"/>
<proteinExistence type="predicted"/>
<keyword evidence="2" id="KW-1185">Reference proteome</keyword>
<organism evidence="1 2">
    <name type="scientific">Lactococcus formosensis</name>
    <dbReference type="NCBI Taxonomy" id="1281486"/>
    <lineage>
        <taxon>Bacteria</taxon>
        <taxon>Bacillati</taxon>
        <taxon>Bacillota</taxon>
        <taxon>Bacilli</taxon>
        <taxon>Lactobacillales</taxon>
        <taxon>Streptococcaceae</taxon>
        <taxon>Lactococcus</taxon>
    </lineage>
</organism>
<protein>
    <submittedName>
        <fullName evidence="1">Uncharacterized protein</fullName>
    </submittedName>
</protein>
<comment type="caution">
    <text evidence="1">The sequence shown here is derived from an EMBL/GenBank/DDBJ whole genome shotgun (WGS) entry which is preliminary data.</text>
</comment>
<gene>
    <name evidence="1" type="ORF">NF717_07940</name>
</gene>
<sequence length="278" mass="32660">MDIYKISNINLDEQNKKNLKRVAENMLSTFDEEQLQSIIKVMMTPFYQNELSSYLIEKTLPAIGSEEFNFLLLANKYNGHIIRKIVKEEGISDYYLRKFVEKYSLKELIKGSYIFPNKPVDYLFVLQQRYKITAVSHETALYMQELIDYIPQVITISIPEKYNADLIYNSFVQNSFLNNELNFLKKLGDNRITFVKNKPIPPSQIIELADENGLPLRVTSAERSVVDILKSSYKADEEVKEQAVNSFIRRFPERIARLRRIAKNQNSLKELENYLLRY</sequence>
<reference evidence="1" key="1">
    <citation type="submission" date="2022-06" db="EMBL/GenBank/DDBJ databases">
        <title>Lactococcus from bovine mastitis in China.</title>
        <authorList>
            <person name="Lin Y."/>
            <person name="Han B."/>
        </authorList>
    </citation>
    <scope>NUCLEOTIDE SEQUENCE</scope>
    <source>
        <strain evidence="1">Ningxia-I-26</strain>
    </source>
</reference>
<dbReference type="Proteomes" id="UP001153199">
    <property type="component" value="Unassembled WGS sequence"/>
</dbReference>
<evidence type="ECO:0000313" key="1">
    <source>
        <dbReference type="EMBL" id="MDG6145582.1"/>
    </source>
</evidence>
<dbReference type="EMBL" id="JAMWFV010000010">
    <property type="protein sequence ID" value="MDG6145582.1"/>
    <property type="molecule type" value="Genomic_DNA"/>
</dbReference>
<name>A0A9X4PHJ7_9LACT</name>
<accession>A0A9X4PHJ7</accession>
<dbReference type="RefSeq" id="WP_107106297.1">
    <property type="nucleotide sequence ID" value="NZ_JAMWDY010000007.1"/>
</dbReference>
<evidence type="ECO:0000313" key="2">
    <source>
        <dbReference type="Proteomes" id="UP001153199"/>
    </source>
</evidence>